<dbReference type="Gene3D" id="3.30.70.370">
    <property type="match status" value="1"/>
</dbReference>
<dbReference type="PANTHER" id="PTHR10133:SF27">
    <property type="entry name" value="DNA POLYMERASE NU"/>
    <property type="match status" value="1"/>
</dbReference>
<dbReference type="Gene3D" id="1.10.150.20">
    <property type="entry name" value="5' to 3' exonuclease, C-terminal subdomain"/>
    <property type="match status" value="1"/>
</dbReference>
<dbReference type="PRINTS" id="PR00868">
    <property type="entry name" value="DNAPOLI"/>
</dbReference>
<evidence type="ECO:0000259" key="2">
    <source>
        <dbReference type="Pfam" id="PF00476"/>
    </source>
</evidence>
<name>A0A101IJS1_9EURY</name>
<accession>A0A101IJS1</accession>
<evidence type="ECO:0000313" key="3">
    <source>
        <dbReference type="EMBL" id="KUK44652.1"/>
    </source>
</evidence>
<dbReference type="SUPFAM" id="SSF56672">
    <property type="entry name" value="DNA/RNA polymerases"/>
    <property type="match status" value="1"/>
</dbReference>
<sequence length="135" mass="15285">MRYIDPDHRNAMINTPVQATGADLQKIALDSLYRELPKQEYDDFNLVNAVHDSILLEVPDRRTGVGVRLIQSVMEEAGDEILKLIPCLTDAKVWKNWSFPKEKRGFGALFRRVASLAIQIPSSSPILMCFSSMYS</sequence>
<protein>
    <submittedName>
        <fullName evidence="4">DNA polymerase I</fullName>
    </submittedName>
</protein>
<proteinExistence type="predicted"/>
<reference evidence="5 6" key="2">
    <citation type="journal article" date="2015" name="MBio">
        <title>Genome-Resolved Metagenomic Analysis Reveals Roles for Candidate Phyla and Other Microbial Community Members in Biogeochemical Transformations in Oil Reservoirs.</title>
        <authorList>
            <person name="Hu P."/>
            <person name="Tom L."/>
            <person name="Singh A."/>
            <person name="Thomas B.C."/>
            <person name="Baker B.J."/>
            <person name="Piceno Y.M."/>
            <person name="Andersen G.L."/>
            <person name="Banfield J.F."/>
        </authorList>
    </citation>
    <scope>NUCLEOTIDE SEQUENCE [LARGE SCALE GENOMIC DNA]</scope>
    <source>
        <strain evidence="3">57_489</strain>
    </source>
</reference>
<dbReference type="PANTHER" id="PTHR10133">
    <property type="entry name" value="DNA POLYMERASE I"/>
    <property type="match status" value="1"/>
</dbReference>
<dbReference type="EMBL" id="LGFT01000019">
    <property type="protein sequence ID" value="KUK44652.1"/>
    <property type="molecule type" value="Genomic_DNA"/>
</dbReference>
<dbReference type="InterPro" id="IPR043502">
    <property type="entry name" value="DNA/RNA_pol_sf"/>
</dbReference>
<evidence type="ECO:0000313" key="5">
    <source>
        <dbReference type="Proteomes" id="UP000053961"/>
    </source>
</evidence>
<evidence type="ECO:0000313" key="4">
    <source>
        <dbReference type="EMBL" id="KUK96560.1"/>
    </source>
</evidence>
<dbReference type="AlphaFoldDB" id="A0A101IJS1"/>
<reference evidence="4" key="1">
    <citation type="journal article" date="2015" name="MBio">
        <title>Genome-resolved metagenomic analysis reveals roles for candidate phyla and other microbial community members in biogeochemical transformations in oil reservoirs.</title>
        <authorList>
            <person name="Hu P."/>
            <person name="Tom L."/>
            <person name="Singh A."/>
            <person name="Thomas B.C."/>
            <person name="Baker B.J."/>
            <person name="Piceno Y.M."/>
            <person name="Andersen G.L."/>
            <person name="Banfield J.F."/>
        </authorList>
    </citation>
    <scope>NUCLEOTIDE SEQUENCE [LARGE SCALE GENOMIC DNA]</scope>
    <source>
        <strain evidence="4">56_747</strain>
    </source>
</reference>
<dbReference type="GO" id="GO:0006261">
    <property type="term" value="P:DNA-templated DNA replication"/>
    <property type="evidence" value="ECO:0007669"/>
    <property type="project" value="InterPro"/>
</dbReference>
<dbReference type="EMBL" id="LGHB01000011">
    <property type="protein sequence ID" value="KUK96560.1"/>
    <property type="molecule type" value="Genomic_DNA"/>
</dbReference>
<keyword evidence="1" id="KW-0235">DNA replication</keyword>
<organism evidence="4 5">
    <name type="scientific">Methanothrix harundinacea</name>
    <dbReference type="NCBI Taxonomy" id="301375"/>
    <lineage>
        <taxon>Archaea</taxon>
        <taxon>Methanobacteriati</taxon>
        <taxon>Methanobacteriota</taxon>
        <taxon>Stenosarchaea group</taxon>
        <taxon>Methanomicrobia</taxon>
        <taxon>Methanotrichales</taxon>
        <taxon>Methanotrichaceae</taxon>
        <taxon>Methanothrix</taxon>
    </lineage>
</organism>
<dbReference type="InterPro" id="IPR002298">
    <property type="entry name" value="DNA_polymerase_A"/>
</dbReference>
<dbReference type="Proteomes" id="UP000053961">
    <property type="component" value="Unassembled WGS sequence"/>
</dbReference>
<dbReference type="Proteomes" id="UP000057043">
    <property type="component" value="Unassembled WGS sequence"/>
</dbReference>
<dbReference type="Pfam" id="PF00476">
    <property type="entry name" value="DNA_pol_A"/>
    <property type="match status" value="1"/>
</dbReference>
<dbReference type="GO" id="GO:0003887">
    <property type="term" value="F:DNA-directed DNA polymerase activity"/>
    <property type="evidence" value="ECO:0007669"/>
    <property type="project" value="InterPro"/>
</dbReference>
<dbReference type="GO" id="GO:0003677">
    <property type="term" value="F:DNA binding"/>
    <property type="evidence" value="ECO:0007669"/>
    <property type="project" value="InterPro"/>
</dbReference>
<evidence type="ECO:0000313" key="6">
    <source>
        <dbReference type="Proteomes" id="UP000057043"/>
    </source>
</evidence>
<gene>
    <name evidence="3" type="ORF">XD72_0955</name>
    <name evidence="4" type="ORF">XE07_1028</name>
</gene>
<comment type="caution">
    <text evidence="4">The sequence shown here is derived from an EMBL/GenBank/DDBJ whole genome shotgun (WGS) entry which is preliminary data.</text>
</comment>
<feature type="domain" description="DNA-directed DNA polymerase family A palm" evidence="2">
    <location>
        <begin position="10"/>
        <end position="98"/>
    </location>
</feature>
<dbReference type="InterPro" id="IPR001098">
    <property type="entry name" value="DNA-dir_DNA_pol_A_palm_dom"/>
</dbReference>
<evidence type="ECO:0000256" key="1">
    <source>
        <dbReference type="ARBA" id="ARBA00022705"/>
    </source>
</evidence>
<dbReference type="GO" id="GO:0006302">
    <property type="term" value="P:double-strand break repair"/>
    <property type="evidence" value="ECO:0007669"/>
    <property type="project" value="TreeGrafter"/>
</dbReference>